<name>A0A6J5G9N6_9BURK</name>
<dbReference type="Proteomes" id="UP000494119">
    <property type="component" value="Unassembled WGS sequence"/>
</dbReference>
<evidence type="ECO:0000313" key="3">
    <source>
        <dbReference type="Proteomes" id="UP000494119"/>
    </source>
</evidence>
<keyword evidence="3" id="KW-1185">Reference proteome</keyword>
<feature type="domain" description="N-acetyltransferase" evidence="1">
    <location>
        <begin position="18"/>
        <end position="164"/>
    </location>
</feature>
<dbReference type="GO" id="GO:0016747">
    <property type="term" value="F:acyltransferase activity, transferring groups other than amino-acyl groups"/>
    <property type="evidence" value="ECO:0007669"/>
    <property type="project" value="InterPro"/>
</dbReference>
<dbReference type="Pfam" id="PF13673">
    <property type="entry name" value="Acetyltransf_10"/>
    <property type="match status" value="1"/>
</dbReference>
<dbReference type="RefSeq" id="WP_129562431.1">
    <property type="nucleotide sequence ID" value="NZ_CADIKL010000020.1"/>
</dbReference>
<evidence type="ECO:0000313" key="2">
    <source>
        <dbReference type="EMBL" id="CAB3794990.1"/>
    </source>
</evidence>
<sequence>MIAQPPALPTAQLDWQWTAFDALSSRDVYEMLRLRSAVFVVEQNCVYGDIDGLDGDAWHLLAWGERYGVRELAGYLRVLLPDAEDPDVRIGRVVTSQNFRGIKLGNGLLERAIAHIARQWPGVPMRLHAQAHLQKFYGAFGFEPVSEIHDEDGIPHVWMRSEQGAA</sequence>
<reference evidence="2 3" key="1">
    <citation type="submission" date="2020-04" db="EMBL/GenBank/DDBJ databases">
        <authorList>
            <person name="De Canck E."/>
        </authorList>
    </citation>
    <scope>NUCLEOTIDE SEQUENCE [LARGE SCALE GENOMIC DNA]</scope>
    <source>
        <strain evidence="2 3">LMG 28688</strain>
    </source>
</reference>
<dbReference type="CDD" id="cd04301">
    <property type="entry name" value="NAT_SF"/>
    <property type="match status" value="1"/>
</dbReference>
<dbReference type="PROSITE" id="PS51186">
    <property type="entry name" value="GNAT"/>
    <property type="match status" value="1"/>
</dbReference>
<organism evidence="2 3">
    <name type="scientific">Paraburkholderia caffeinitolerans</name>
    <dbReference type="NCBI Taxonomy" id="1723730"/>
    <lineage>
        <taxon>Bacteria</taxon>
        <taxon>Pseudomonadati</taxon>
        <taxon>Pseudomonadota</taxon>
        <taxon>Betaproteobacteria</taxon>
        <taxon>Burkholderiales</taxon>
        <taxon>Burkholderiaceae</taxon>
        <taxon>Paraburkholderia</taxon>
    </lineage>
</organism>
<dbReference type="SUPFAM" id="SSF55729">
    <property type="entry name" value="Acyl-CoA N-acyltransferases (Nat)"/>
    <property type="match status" value="1"/>
</dbReference>
<dbReference type="InterPro" id="IPR016181">
    <property type="entry name" value="Acyl_CoA_acyltransferase"/>
</dbReference>
<gene>
    <name evidence="2" type="primary">elaA</name>
    <name evidence="2" type="ORF">LMG28688_04022</name>
</gene>
<dbReference type="AlphaFoldDB" id="A0A6J5G9N6"/>
<dbReference type="Gene3D" id="3.40.630.30">
    <property type="match status" value="1"/>
</dbReference>
<evidence type="ECO:0000259" key="1">
    <source>
        <dbReference type="PROSITE" id="PS51186"/>
    </source>
</evidence>
<accession>A0A6J5G9N6</accession>
<dbReference type="EMBL" id="CADIKL010000020">
    <property type="protein sequence ID" value="CAB3794990.1"/>
    <property type="molecule type" value="Genomic_DNA"/>
</dbReference>
<protein>
    <submittedName>
        <fullName evidence="2">Protein ElaA</fullName>
    </submittedName>
</protein>
<dbReference type="InterPro" id="IPR000182">
    <property type="entry name" value="GNAT_dom"/>
</dbReference>
<proteinExistence type="predicted"/>